<dbReference type="PANTHER" id="PTHR48054:SF82">
    <property type="entry name" value="LRR RECEPTOR-LIKE SERINE_THREONINE-PROTEIN KINASE FLS2"/>
    <property type="match status" value="1"/>
</dbReference>
<dbReference type="InterPro" id="IPR001611">
    <property type="entry name" value="Leu-rich_rpt"/>
</dbReference>
<evidence type="ECO:0000256" key="1">
    <source>
        <dbReference type="ARBA" id="ARBA00004167"/>
    </source>
</evidence>
<evidence type="ECO:0000259" key="12">
    <source>
        <dbReference type="Pfam" id="PF23598"/>
    </source>
</evidence>
<dbReference type="InterPro" id="IPR013210">
    <property type="entry name" value="LRR_N_plant-typ"/>
</dbReference>
<dbReference type="AlphaFoldDB" id="A0AAV1C0U4"/>
<dbReference type="GO" id="GO:0005524">
    <property type="term" value="F:ATP binding"/>
    <property type="evidence" value="ECO:0007669"/>
    <property type="project" value="UniProtKB-KW"/>
</dbReference>
<keyword evidence="2" id="KW-0433">Leucine-rich repeat</keyword>
<evidence type="ECO:0000256" key="3">
    <source>
        <dbReference type="ARBA" id="ARBA00022692"/>
    </source>
</evidence>
<evidence type="ECO:0000256" key="8">
    <source>
        <dbReference type="ARBA" id="ARBA00022989"/>
    </source>
</evidence>
<comment type="subcellular location">
    <subcellularLocation>
        <location evidence="1">Membrane</location>
        <topology evidence="1">Single-pass membrane protein</topology>
    </subcellularLocation>
</comment>
<evidence type="ECO:0000259" key="11">
    <source>
        <dbReference type="Pfam" id="PF08263"/>
    </source>
</evidence>
<name>A0AAV1C0U4_OLDCO</name>
<dbReference type="PANTHER" id="PTHR48054">
    <property type="entry name" value="RECEPTOR KINASE-LIKE PROTEIN XA21"/>
    <property type="match status" value="1"/>
</dbReference>
<dbReference type="Pfam" id="PF00560">
    <property type="entry name" value="LRR_1"/>
    <property type="match status" value="8"/>
</dbReference>
<dbReference type="Gene3D" id="1.10.510.10">
    <property type="entry name" value="Transferase(Phosphotransferase) domain 1"/>
    <property type="match status" value="1"/>
</dbReference>
<keyword evidence="5" id="KW-0677">Repeat</keyword>
<evidence type="ECO:0000256" key="5">
    <source>
        <dbReference type="ARBA" id="ARBA00022737"/>
    </source>
</evidence>
<dbReference type="SMART" id="SM00369">
    <property type="entry name" value="LRR_TYP"/>
    <property type="match status" value="9"/>
</dbReference>
<dbReference type="Proteomes" id="UP001161247">
    <property type="component" value="Chromosome 1"/>
</dbReference>
<evidence type="ECO:0000313" key="14">
    <source>
        <dbReference type="Proteomes" id="UP001161247"/>
    </source>
</evidence>
<dbReference type="InterPro" id="IPR003591">
    <property type="entry name" value="Leu-rich_rpt_typical-subtyp"/>
</dbReference>
<evidence type="ECO:0000256" key="7">
    <source>
        <dbReference type="ARBA" id="ARBA00022840"/>
    </source>
</evidence>
<organism evidence="13 14">
    <name type="scientific">Oldenlandia corymbosa var. corymbosa</name>
    <dbReference type="NCBI Taxonomy" id="529605"/>
    <lineage>
        <taxon>Eukaryota</taxon>
        <taxon>Viridiplantae</taxon>
        <taxon>Streptophyta</taxon>
        <taxon>Embryophyta</taxon>
        <taxon>Tracheophyta</taxon>
        <taxon>Spermatophyta</taxon>
        <taxon>Magnoliopsida</taxon>
        <taxon>eudicotyledons</taxon>
        <taxon>Gunneridae</taxon>
        <taxon>Pentapetalae</taxon>
        <taxon>asterids</taxon>
        <taxon>lamiids</taxon>
        <taxon>Gentianales</taxon>
        <taxon>Rubiaceae</taxon>
        <taxon>Rubioideae</taxon>
        <taxon>Spermacoceae</taxon>
        <taxon>Hedyotis-Oldenlandia complex</taxon>
        <taxon>Oldenlandia</taxon>
    </lineage>
</organism>
<dbReference type="GO" id="GO:0051707">
    <property type="term" value="P:response to other organism"/>
    <property type="evidence" value="ECO:0007669"/>
    <property type="project" value="UniProtKB-ARBA"/>
</dbReference>
<dbReference type="SUPFAM" id="SSF52047">
    <property type="entry name" value="RNI-like"/>
    <property type="match status" value="2"/>
</dbReference>
<dbReference type="FunFam" id="3.80.10.10:FF:000317">
    <property type="entry name" value="Inactive leucine-rich repeat receptor-like protein kinase"/>
    <property type="match status" value="1"/>
</dbReference>
<evidence type="ECO:0000313" key="13">
    <source>
        <dbReference type="EMBL" id="CAI9089200.1"/>
    </source>
</evidence>
<proteinExistence type="predicted"/>
<dbReference type="FunFam" id="3.80.10.10:FF:000129">
    <property type="entry name" value="Leucine-rich repeat receptor-like kinase"/>
    <property type="match status" value="1"/>
</dbReference>
<evidence type="ECO:0000256" key="9">
    <source>
        <dbReference type="ARBA" id="ARBA00023136"/>
    </source>
</evidence>
<keyword evidence="8 10" id="KW-1133">Transmembrane helix</keyword>
<evidence type="ECO:0000256" key="6">
    <source>
        <dbReference type="ARBA" id="ARBA00022741"/>
    </source>
</evidence>
<feature type="transmembrane region" description="Helical" evidence="10">
    <location>
        <begin position="31"/>
        <end position="53"/>
    </location>
</feature>
<keyword evidence="4" id="KW-0732">Signal</keyword>
<dbReference type="EMBL" id="OX459118">
    <property type="protein sequence ID" value="CAI9089200.1"/>
    <property type="molecule type" value="Genomic_DNA"/>
</dbReference>
<feature type="domain" description="Disease resistance R13L4/SHOC-2-like LRR" evidence="12">
    <location>
        <begin position="595"/>
        <end position="731"/>
    </location>
</feature>
<keyword evidence="9 10" id="KW-0472">Membrane</keyword>
<feature type="domain" description="Leucine-rich repeat-containing N-terminal plant-type" evidence="11">
    <location>
        <begin position="61"/>
        <end position="99"/>
    </location>
</feature>
<keyword evidence="14" id="KW-1185">Reference proteome</keyword>
<gene>
    <name evidence="13" type="ORF">OLC1_LOCUS1591</name>
</gene>
<dbReference type="GO" id="GO:0016020">
    <property type="term" value="C:membrane"/>
    <property type="evidence" value="ECO:0007669"/>
    <property type="project" value="UniProtKB-SubCell"/>
</dbReference>
<sequence>MANRELAFSVTFIIICSETNLKIMPTNQNHLCLTVVALVLLPCLLTVCSAAAMTTNNITIDELALFALKSRITEPSFQQTLGKNWTIGSSVCSWIGVTCGSRHRRVTALNISNMNLTGTIPSHLGNLSFLVSLDMSMNYFEGEFPDEFSRFRRLKWLDLSINNLNGQFPPWIGSSSFHELEYLSLKTNYFTGVIPPSISNMSKLTAFIASFNYLQGNLPPEIFNISTLEIITLGENHQYFSAGWLPDDLCQQLPNLWWLDLERTKLKGQIPSSIGQCTQLQTLLFGYNSLNGVIPRQLGNLTALQALALQNNLLEGSIPKEIGNSSMLLSLDFSFNKLKGVIPEEINKLPNIEEILFGFNKLTGSIPVGIFNLSTIALMALSNNQLSGNLPPTMCYTLPYLQNLYLASNRFSGPIPNSISNCTNLQVLELSANNFTGSIPNSLGDLSFLQDLNLWQNNLISDPSSPVLNFITSLANCQYLVALHVDDNPLNGVLPESVGNLSSSLETFDAKNCKIRGRIPSGIGNLSHLDALSLYGNPLVGSLPDSMKNMQSLQILYLSGNKIHISLQLFCDLPNLGNLQLDENIIIGGAIPNCFENITSLRYLNLSSSELNSELPVSFWNLKNLLELDISSNSLSGSLPSDISNFKQATYMDFSRNHFSGDIPSVIGDLVNLEAFSLRNNKFQGQIPETMGNMLSLQQLILSHNFFSGSLPMSLEKLQNLASFDVSFNNLSGEIPSQGPFANFTAEPFFSNRALCGAQRFHVPPCPKSSAQRKTASRGNVLKTLIILVAVISAIGKSPSEELFGENMSLRSWVQESVLNNGMANVIDADLMLTINQHLPEILAEISSIMDVALACTNVSPRERSNIKEVLASLNKIRLQLLPYTDGSQGMEDISSN</sequence>
<accession>A0AAV1C0U4</accession>
<dbReference type="Gene3D" id="3.80.10.10">
    <property type="entry name" value="Ribonuclease Inhibitor"/>
    <property type="match status" value="4"/>
</dbReference>
<keyword evidence="3 10" id="KW-0812">Transmembrane</keyword>
<evidence type="ECO:0000256" key="10">
    <source>
        <dbReference type="SAM" id="Phobius"/>
    </source>
</evidence>
<evidence type="ECO:0000256" key="2">
    <source>
        <dbReference type="ARBA" id="ARBA00022614"/>
    </source>
</evidence>
<evidence type="ECO:0000256" key="4">
    <source>
        <dbReference type="ARBA" id="ARBA00022729"/>
    </source>
</evidence>
<dbReference type="GO" id="GO:0006952">
    <property type="term" value="P:defense response"/>
    <property type="evidence" value="ECO:0007669"/>
    <property type="project" value="UniProtKB-ARBA"/>
</dbReference>
<dbReference type="FunFam" id="3.80.10.10:FF:000095">
    <property type="entry name" value="LRR receptor-like serine/threonine-protein kinase GSO1"/>
    <property type="match status" value="1"/>
</dbReference>
<dbReference type="InterPro" id="IPR032675">
    <property type="entry name" value="LRR_dom_sf"/>
</dbReference>
<dbReference type="Pfam" id="PF23598">
    <property type="entry name" value="LRR_14"/>
    <property type="match status" value="1"/>
</dbReference>
<reference evidence="13" key="1">
    <citation type="submission" date="2023-03" db="EMBL/GenBank/DDBJ databases">
        <authorList>
            <person name="Julca I."/>
        </authorList>
    </citation>
    <scope>NUCLEOTIDE SEQUENCE</scope>
</reference>
<dbReference type="InterPro" id="IPR055414">
    <property type="entry name" value="LRR_R13L4/SHOC2-like"/>
</dbReference>
<dbReference type="Pfam" id="PF08263">
    <property type="entry name" value="LRRNT_2"/>
    <property type="match status" value="1"/>
</dbReference>
<dbReference type="InterPro" id="IPR052592">
    <property type="entry name" value="LRR-RLK"/>
</dbReference>
<keyword evidence="7" id="KW-0067">ATP-binding</keyword>
<keyword evidence="6" id="KW-0547">Nucleotide-binding</keyword>
<protein>
    <submittedName>
        <fullName evidence="13">OLC1v1023721C1</fullName>
    </submittedName>
</protein>